<dbReference type="Gene3D" id="2.130.10.10">
    <property type="entry name" value="YVTN repeat-like/Quinoprotein amine dehydrogenase"/>
    <property type="match status" value="2"/>
</dbReference>
<evidence type="ECO:0000313" key="3">
    <source>
        <dbReference type="EMBL" id="MBB6050716.1"/>
    </source>
</evidence>
<sequence length="390" mass="42178">MQDWTRFRGPNGTGIGQPTGVAADFTDKDVRWKATLPGEGHSSPVLMGESLLVTAAQREAGKRHLVCLDTKTGKERWRQSFDFKVYHTHELNTAASATPTVDKERVYATWPSDENFVVTAHTLAGKPVWQREFGAFPTQHGGASAPILYDGMLIFSREPENAPGGLVALDAKTGQTRWEVKRPSKDAPYAVPMLYQPEKTAPMQLLFASTAQGITSVEAATGKVLWDLPGLFSLRCVGSPIFAGGLIFAGTGVGNGSRLFVALRPGANGGKPELAWKQTRNTPYVPCPLYANDLLFLWGDGGVVHCVKPTTGETVWLERVGGNFYGSPVFCEGKLWATSNKGELVVIAAEKTFKILGRHDLGEGTNSTPAFGEKTLYLRTLSHLTAVSGK</sequence>
<dbReference type="InterPro" id="IPR018391">
    <property type="entry name" value="PQQ_b-propeller_rpt"/>
</dbReference>
<protein>
    <submittedName>
        <fullName evidence="3">Outer membrane protein assembly factor BamB</fullName>
    </submittedName>
</protein>
<accession>A0A7W9W702</accession>
<evidence type="ECO:0000313" key="4">
    <source>
        <dbReference type="Proteomes" id="UP000520814"/>
    </source>
</evidence>
<name>A0A7W9W702_ARMRO</name>
<evidence type="ECO:0000259" key="2">
    <source>
        <dbReference type="Pfam" id="PF13360"/>
    </source>
</evidence>
<dbReference type="InterPro" id="IPR002372">
    <property type="entry name" value="PQQ_rpt_dom"/>
</dbReference>
<feature type="domain" description="Pyrrolo-quinoline quinone repeat" evidence="2">
    <location>
        <begin position="276"/>
        <end position="386"/>
    </location>
</feature>
<dbReference type="Pfam" id="PF13360">
    <property type="entry name" value="PQQ_2"/>
    <property type="match status" value="2"/>
</dbReference>
<dbReference type="SUPFAM" id="SSF50998">
    <property type="entry name" value="Quinoprotein alcohol dehydrogenase-like"/>
    <property type="match status" value="1"/>
</dbReference>
<dbReference type="InterPro" id="IPR011047">
    <property type="entry name" value="Quinoprotein_ADH-like_sf"/>
</dbReference>
<dbReference type="PANTHER" id="PTHR34512">
    <property type="entry name" value="CELL SURFACE PROTEIN"/>
    <property type="match status" value="1"/>
</dbReference>
<reference evidence="3 4" key="1">
    <citation type="submission" date="2020-08" db="EMBL/GenBank/DDBJ databases">
        <title>Genomic Encyclopedia of Type Strains, Phase IV (KMG-IV): sequencing the most valuable type-strain genomes for metagenomic binning, comparative biology and taxonomic classification.</title>
        <authorList>
            <person name="Goeker M."/>
        </authorList>
    </citation>
    <scope>NUCLEOTIDE SEQUENCE [LARGE SCALE GENOMIC DNA]</scope>
    <source>
        <strain evidence="3 4">DSM 23562</strain>
    </source>
</reference>
<proteinExistence type="predicted"/>
<gene>
    <name evidence="3" type="ORF">HNQ39_002507</name>
</gene>
<evidence type="ECO:0000256" key="1">
    <source>
        <dbReference type="SAM" id="MobiDB-lite"/>
    </source>
</evidence>
<dbReference type="EMBL" id="JACHGW010000002">
    <property type="protein sequence ID" value="MBB6050716.1"/>
    <property type="molecule type" value="Genomic_DNA"/>
</dbReference>
<organism evidence="3 4">
    <name type="scientific">Armatimonas rosea</name>
    <dbReference type="NCBI Taxonomy" id="685828"/>
    <lineage>
        <taxon>Bacteria</taxon>
        <taxon>Bacillati</taxon>
        <taxon>Armatimonadota</taxon>
        <taxon>Armatimonadia</taxon>
        <taxon>Armatimonadales</taxon>
        <taxon>Armatimonadaceae</taxon>
        <taxon>Armatimonas</taxon>
    </lineage>
</organism>
<feature type="region of interest" description="Disordered" evidence="1">
    <location>
        <begin position="1"/>
        <end position="20"/>
    </location>
</feature>
<dbReference type="InterPro" id="IPR015943">
    <property type="entry name" value="WD40/YVTN_repeat-like_dom_sf"/>
</dbReference>
<keyword evidence="4" id="KW-1185">Reference proteome</keyword>
<dbReference type="Proteomes" id="UP000520814">
    <property type="component" value="Unassembled WGS sequence"/>
</dbReference>
<dbReference type="AlphaFoldDB" id="A0A7W9W702"/>
<feature type="domain" description="Pyrrolo-quinoline quinone repeat" evidence="2">
    <location>
        <begin position="28"/>
        <end position="250"/>
    </location>
</feature>
<comment type="caution">
    <text evidence="3">The sequence shown here is derived from an EMBL/GenBank/DDBJ whole genome shotgun (WGS) entry which is preliminary data.</text>
</comment>
<dbReference type="SMART" id="SM00564">
    <property type="entry name" value="PQQ"/>
    <property type="match status" value="3"/>
</dbReference>
<dbReference type="PANTHER" id="PTHR34512:SF30">
    <property type="entry name" value="OUTER MEMBRANE PROTEIN ASSEMBLY FACTOR BAMB"/>
    <property type="match status" value="1"/>
</dbReference>
<dbReference type="RefSeq" id="WP_184196188.1">
    <property type="nucleotide sequence ID" value="NZ_JACHGW010000002.1"/>
</dbReference>